<protein>
    <submittedName>
        <fullName evidence="1">Uncharacterized protein</fullName>
    </submittedName>
</protein>
<reference evidence="1" key="1">
    <citation type="journal article" date="2023" name="Science">
        <title>Genome structures resolve the early diversification of teleost fishes.</title>
        <authorList>
            <person name="Parey E."/>
            <person name="Louis A."/>
            <person name="Montfort J."/>
            <person name="Bouchez O."/>
            <person name="Roques C."/>
            <person name="Iampietro C."/>
            <person name="Lluch J."/>
            <person name="Castinel A."/>
            <person name="Donnadieu C."/>
            <person name="Desvignes T."/>
            <person name="Floi Bucao C."/>
            <person name="Jouanno E."/>
            <person name="Wen M."/>
            <person name="Mejri S."/>
            <person name="Dirks R."/>
            <person name="Jansen H."/>
            <person name="Henkel C."/>
            <person name="Chen W.J."/>
            <person name="Zahm M."/>
            <person name="Cabau C."/>
            <person name="Klopp C."/>
            <person name="Thompson A.W."/>
            <person name="Robinson-Rechavi M."/>
            <person name="Braasch I."/>
            <person name="Lecointre G."/>
            <person name="Bobe J."/>
            <person name="Postlethwait J.H."/>
            <person name="Berthelot C."/>
            <person name="Roest Crollius H."/>
            <person name="Guiguen Y."/>
        </authorList>
    </citation>
    <scope>NUCLEOTIDE SEQUENCE</scope>
    <source>
        <strain evidence="1">NC1722</strain>
    </source>
</reference>
<keyword evidence="2" id="KW-1185">Reference proteome</keyword>
<gene>
    <name evidence="1" type="ORF">AAFF_G00127090</name>
</gene>
<dbReference type="AlphaFoldDB" id="A0AAD7T121"/>
<sequence>MASARVPANTQPKLVRYSRVAQWEPYLAQLQLAAHHCGWSEGVTATHLALALEGPALQILLDLDATDQGDLKALTTALAGWFGQRRSTQASWKGGESWGTVAADVRFHTGQGYPSFGAAEQEELALHAFLQALSLERLRQHVILATPHSLDEALKEVARVEDLLCLAPGQTARVRDADCYEEEEEVRWACSPPQQRRQRPPWL</sequence>
<dbReference type="PANTHER" id="PTHR45823">
    <property type="entry name" value="T-SNARE COILED-COIL HOMOLOGY DOMAIN-CONTAINING PROTEIN"/>
    <property type="match status" value="1"/>
</dbReference>
<dbReference type="Proteomes" id="UP001221898">
    <property type="component" value="Unassembled WGS sequence"/>
</dbReference>
<accession>A0AAD7T121</accession>
<organism evidence="1 2">
    <name type="scientific">Aldrovandia affinis</name>
    <dbReference type="NCBI Taxonomy" id="143900"/>
    <lineage>
        <taxon>Eukaryota</taxon>
        <taxon>Metazoa</taxon>
        <taxon>Chordata</taxon>
        <taxon>Craniata</taxon>
        <taxon>Vertebrata</taxon>
        <taxon>Euteleostomi</taxon>
        <taxon>Actinopterygii</taxon>
        <taxon>Neopterygii</taxon>
        <taxon>Teleostei</taxon>
        <taxon>Notacanthiformes</taxon>
        <taxon>Halosauridae</taxon>
        <taxon>Aldrovandia</taxon>
    </lineage>
</organism>
<dbReference type="EMBL" id="JAINUG010000019">
    <property type="protein sequence ID" value="KAJ8412373.1"/>
    <property type="molecule type" value="Genomic_DNA"/>
</dbReference>
<name>A0AAD7T121_9TELE</name>
<proteinExistence type="predicted"/>
<dbReference type="PANTHER" id="PTHR45823:SF1">
    <property type="entry name" value="T-SNARE COILED-COIL HOMOLOGY DOMAIN-CONTAINING PROTEIN"/>
    <property type="match status" value="1"/>
</dbReference>
<evidence type="ECO:0000313" key="1">
    <source>
        <dbReference type="EMBL" id="KAJ8412373.1"/>
    </source>
</evidence>
<comment type="caution">
    <text evidence="1">The sequence shown here is derived from an EMBL/GenBank/DDBJ whole genome shotgun (WGS) entry which is preliminary data.</text>
</comment>
<evidence type="ECO:0000313" key="2">
    <source>
        <dbReference type="Proteomes" id="UP001221898"/>
    </source>
</evidence>